<evidence type="ECO:0000313" key="1">
    <source>
        <dbReference type="EMBL" id="GFT40695.1"/>
    </source>
</evidence>
<comment type="caution">
    <text evidence="1">The sequence shown here is derived from an EMBL/GenBank/DDBJ whole genome shotgun (WGS) entry which is preliminary data.</text>
</comment>
<reference evidence="1" key="1">
    <citation type="submission" date="2020-08" db="EMBL/GenBank/DDBJ databases">
        <title>Multicomponent nature underlies the extraordinary mechanical properties of spider dragline silk.</title>
        <authorList>
            <person name="Kono N."/>
            <person name="Nakamura H."/>
            <person name="Mori M."/>
            <person name="Yoshida Y."/>
            <person name="Ohtoshi R."/>
            <person name="Malay A.D."/>
            <person name="Moran D.A.P."/>
            <person name="Tomita M."/>
            <person name="Numata K."/>
            <person name="Arakawa K."/>
        </authorList>
    </citation>
    <scope>NUCLEOTIDE SEQUENCE</scope>
</reference>
<dbReference type="Proteomes" id="UP000887013">
    <property type="component" value="Unassembled WGS sequence"/>
</dbReference>
<organism evidence="1 2">
    <name type="scientific">Nephila pilipes</name>
    <name type="common">Giant wood spider</name>
    <name type="synonym">Nephila maculata</name>
    <dbReference type="NCBI Taxonomy" id="299642"/>
    <lineage>
        <taxon>Eukaryota</taxon>
        <taxon>Metazoa</taxon>
        <taxon>Ecdysozoa</taxon>
        <taxon>Arthropoda</taxon>
        <taxon>Chelicerata</taxon>
        <taxon>Arachnida</taxon>
        <taxon>Araneae</taxon>
        <taxon>Araneomorphae</taxon>
        <taxon>Entelegynae</taxon>
        <taxon>Araneoidea</taxon>
        <taxon>Nephilidae</taxon>
        <taxon>Nephila</taxon>
    </lineage>
</organism>
<keyword evidence="2" id="KW-1185">Reference proteome</keyword>
<dbReference type="OrthoDB" id="8195099at2759"/>
<evidence type="ECO:0000313" key="2">
    <source>
        <dbReference type="Proteomes" id="UP000887013"/>
    </source>
</evidence>
<accession>A0A8X6NXR1</accession>
<protein>
    <submittedName>
        <fullName evidence="1">DUF4817 domain-containing protein</fullName>
    </submittedName>
</protein>
<name>A0A8X6NXR1_NEPPI</name>
<gene>
    <name evidence="1" type="primary">X975_18175</name>
    <name evidence="1" type="ORF">NPIL_408271</name>
</gene>
<proteinExistence type="predicted"/>
<sequence>MNILETVSIVDKKHSRRPCTSHVDVERVIETFLLNPRKPVRSAATELNKPISTVYKVIKKRLRLHSYKVQIIKALEPDDRTKRMAFVTGN</sequence>
<dbReference type="AlphaFoldDB" id="A0A8X6NXR1"/>
<dbReference type="EMBL" id="BMAW01109905">
    <property type="protein sequence ID" value="GFT40695.1"/>
    <property type="molecule type" value="Genomic_DNA"/>
</dbReference>